<reference evidence="2" key="1">
    <citation type="submission" date="2021-09" db="EMBL/GenBank/DDBJ databases">
        <authorList>
            <consortium name="AG Swart"/>
            <person name="Singh M."/>
            <person name="Singh A."/>
            <person name="Seah K."/>
            <person name="Emmerich C."/>
        </authorList>
    </citation>
    <scope>NUCLEOTIDE SEQUENCE</scope>
    <source>
        <strain evidence="2">ATCC30299</strain>
    </source>
</reference>
<gene>
    <name evidence="2" type="ORF">BSTOLATCC_MIC11435</name>
</gene>
<sequence length="213" mass="25116">MDSIKQKFYYKLVLLNKSKYYTISEKPQELVMGDTTEQNLLQSSLVYVYRTQELALSNEIRVKDPKTHLSPKTVIKIMCWGDSKEEDPKYAFSFMCPILDVGFPFKPQKPIRDVSRRSKIIPPKELRSLPYWRDITPCRYGLRKLPSPKLSVRSISHINWRVKSSRAYEKLRKMEEETEKLEKEISEIEKFADLLDLENDDFLKDSAINESIK</sequence>
<evidence type="ECO:0000313" key="3">
    <source>
        <dbReference type="Proteomes" id="UP001162131"/>
    </source>
</evidence>
<evidence type="ECO:0000256" key="1">
    <source>
        <dbReference type="SAM" id="Coils"/>
    </source>
</evidence>
<keyword evidence="3" id="KW-1185">Reference proteome</keyword>
<comment type="caution">
    <text evidence="2">The sequence shown here is derived from an EMBL/GenBank/DDBJ whole genome shotgun (WGS) entry which is preliminary data.</text>
</comment>
<feature type="coiled-coil region" evidence="1">
    <location>
        <begin position="164"/>
        <end position="194"/>
    </location>
</feature>
<dbReference type="AlphaFoldDB" id="A0AAU9ILV1"/>
<accession>A0AAU9ILV1</accession>
<protein>
    <submittedName>
        <fullName evidence="2">Uncharacterized protein</fullName>
    </submittedName>
</protein>
<dbReference type="EMBL" id="CAJZBQ010000012">
    <property type="protein sequence ID" value="CAG9314428.1"/>
    <property type="molecule type" value="Genomic_DNA"/>
</dbReference>
<evidence type="ECO:0000313" key="2">
    <source>
        <dbReference type="EMBL" id="CAG9314428.1"/>
    </source>
</evidence>
<organism evidence="2 3">
    <name type="scientific">Blepharisma stoltei</name>
    <dbReference type="NCBI Taxonomy" id="1481888"/>
    <lineage>
        <taxon>Eukaryota</taxon>
        <taxon>Sar</taxon>
        <taxon>Alveolata</taxon>
        <taxon>Ciliophora</taxon>
        <taxon>Postciliodesmatophora</taxon>
        <taxon>Heterotrichea</taxon>
        <taxon>Heterotrichida</taxon>
        <taxon>Blepharismidae</taxon>
        <taxon>Blepharisma</taxon>
    </lineage>
</organism>
<proteinExistence type="predicted"/>
<name>A0AAU9ILV1_9CILI</name>
<keyword evidence="1" id="KW-0175">Coiled coil</keyword>
<dbReference type="Proteomes" id="UP001162131">
    <property type="component" value="Unassembled WGS sequence"/>
</dbReference>